<evidence type="ECO:0000256" key="1">
    <source>
        <dbReference type="SAM" id="MobiDB-lite"/>
    </source>
</evidence>
<evidence type="ECO:0000313" key="3">
    <source>
        <dbReference type="EMBL" id="ALB28467.1"/>
    </source>
</evidence>
<reference evidence="3 4" key="1">
    <citation type="submission" date="2015-08" db="EMBL/GenBank/DDBJ databases">
        <title>Genomic sequence of Lactobacillus heilongjiangensis DSM 28069, isolated from Chinese traditional pickle.</title>
        <authorList>
            <person name="Jiang X."/>
            <person name="Zheng B."/>
            <person name="Cheng H."/>
        </authorList>
    </citation>
    <scope>NUCLEOTIDE SEQUENCE [LARGE SCALE GENOMIC DNA]</scope>
    <source>
        <strain evidence="3 4">DSM 28069</strain>
    </source>
</reference>
<gene>
    <name evidence="3" type="ORF">JP39_03315</name>
</gene>
<dbReference type="EMBL" id="CP012559">
    <property type="protein sequence ID" value="ALB28467.1"/>
    <property type="molecule type" value="Genomic_DNA"/>
</dbReference>
<keyword evidence="4" id="KW-1185">Reference proteome</keyword>
<feature type="compositionally biased region" description="Basic residues" evidence="1">
    <location>
        <begin position="44"/>
        <end position="57"/>
    </location>
</feature>
<feature type="region of interest" description="Disordered" evidence="1">
    <location>
        <begin position="33"/>
        <end position="57"/>
    </location>
</feature>
<accession>A0A0K2LAY3</accession>
<sequence length="164" mass="18432">MGNNKQSFKWVIFLIIIVVIAVGGFLLVGNNKSSSKDNNVKTSQVRKKPRNTVPKKKTVKKAVDKRTPAEEERYIEGVGQAFGQEDSQSIQKYVGSIYQSAFVDGLGMTYTWKTSDAKYIRVDNTDNGITIVYLYDDTAENHLGKLLYQGETIKQIAPRDGYNQ</sequence>
<dbReference type="STRING" id="1074467.JP39_03315"/>
<keyword evidence="2" id="KW-0472">Membrane</keyword>
<name>A0A0K2LAY3_9LACO</name>
<proteinExistence type="predicted"/>
<keyword evidence="2" id="KW-1133">Transmembrane helix</keyword>
<keyword evidence="2" id="KW-0812">Transmembrane</keyword>
<evidence type="ECO:0000313" key="4">
    <source>
        <dbReference type="Proteomes" id="UP000061546"/>
    </source>
</evidence>
<feature type="transmembrane region" description="Helical" evidence="2">
    <location>
        <begin position="7"/>
        <end position="28"/>
    </location>
</feature>
<organism evidence="3 4">
    <name type="scientific">Companilactobacillus heilongjiangensis</name>
    <dbReference type="NCBI Taxonomy" id="1074467"/>
    <lineage>
        <taxon>Bacteria</taxon>
        <taxon>Bacillati</taxon>
        <taxon>Bacillota</taxon>
        <taxon>Bacilli</taxon>
        <taxon>Lactobacillales</taxon>
        <taxon>Lactobacillaceae</taxon>
        <taxon>Companilactobacillus</taxon>
    </lineage>
</organism>
<protein>
    <submittedName>
        <fullName evidence="3">Uncharacterized protein</fullName>
    </submittedName>
</protein>
<dbReference type="Proteomes" id="UP000061546">
    <property type="component" value="Chromosome"/>
</dbReference>
<dbReference type="RefSeq" id="WP_041499316.1">
    <property type="nucleotide sequence ID" value="NZ_BJDV01000008.1"/>
</dbReference>
<dbReference type="KEGG" id="lhi:JP39_03315"/>
<dbReference type="AlphaFoldDB" id="A0A0K2LAY3"/>
<dbReference type="OrthoDB" id="2340061at2"/>
<evidence type="ECO:0000256" key="2">
    <source>
        <dbReference type="SAM" id="Phobius"/>
    </source>
</evidence>